<protein>
    <submittedName>
        <fullName evidence="1">Putative aminoacyl tRNA synthase complex-interacting multifunctional protein 2</fullName>
    </submittedName>
</protein>
<keyword evidence="2" id="KW-1185">Reference proteome</keyword>
<proteinExistence type="predicted"/>
<accession>A0A0L7LIS2</accession>
<gene>
    <name evidence="1" type="ORF">OBRU01_04111</name>
</gene>
<dbReference type="GO" id="GO:0017101">
    <property type="term" value="C:aminoacyl-tRNA synthetase multienzyme complex"/>
    <property type="evidence" value="ECO:0007669"/>
    <property type="project" value="InterPro"/>
</dbReference>
<evidence type="ECO:0000313" key="2">
    <source>
        <dbReference type="Proteomes" id="UP000037510"/>
    </source>
</evidence>
<dbReference type="AlphaFoldDB" id="A0A0L7LIS2"/>
<name>A0A0L7LIS2_OPEBR</name>
<reference evidence="1 2" key="1">
    <citation type="journal article" date="2015" name="Genome Biol. Evol.">
        <title>The genome of winter moth (Operophtera brumata) provides a genomic perspective on sexual dimorphism and phenology.</title>
        <authorList>
            <person name="Derks M.F."/>
            <person name="Smit S."/>
            <person name="Salis L."/>
            <person name="Schijlen E."/>
            <person name="Bossers A."/>
            <person name="Mateman C."/>
            <person name="Pijl A.S."/>
            <person name="de Ridder D."/>
            <person name="Groenen M.A."/>
            <person name="Visser M.E."/>
            <person name="Megens H.J."/>
        </authorList>
    </citation>
    <scope>NUCLEOTIDE SEQUENCE [LARGE SCALE GENOMIC DNA]</scope>
    <source>
        <strain evidence="1">WM2013NL</strain>
        <tissue evidence="1">Head and thorax</tissue>
    </source>
</reference>
<dbReference type="EMBL" id="JTDY01001022">
    <property type="protein sequence ID" value="KOB75106.1"/>
    <property type="molecule type" value="Genomic_DNA"/>
</dbReference>
<sequence>MSELEQRQEVLIKKLDILYDRIKTISSYCNLSNGIEDKVKGVEKTTYSIPALEEVVLVVNPDNLPWYLNKVIHEPIDSNLSWHIHSSVPNEKVPKIKAFVKGLKITGLRDDFLTFSCKLTCSCNMWCWFLLPVSADSELKLTSLAVPIVGTVNILRYLSYAYPNTLPYDGDDYQMDSLLDICHILEKTPDKNKESIIKKLFSGCKDWIYENKFSVVDLAAYNVIKQSKSSIKCVPKAWFDKCEKMCM</sequence>
<dbReference type="InterPro" id="IPR042360">
    <property type="entry name" value="AIMP2"/>
</dbReference>
<dbReference type="PANTHER" id="PTHR13438">
    <property type="entry name" value="AMINOACYL TRNA SYNTHASE COMPLEX-INTERACTING MULTIFUNCTIONAL PROTEIN"/>
    <property type="match status" value="1"/>
</dbReference>
<dbReference type="PANTHER" id="PTHR13438:SF2">
    <property type="entry name" value="AMINOACYL TRNA SYNTHASE COMPLEX-INTERACTING MULTIFUNCTIONAL PROTEIN 2"/>
    <property type="match status" value="1"/>
</dbReference>
<dbReference type="Proteomes" id="UP000037510">
    <property type="component" value="Unassembled WGS sequence"/>
</dbReference>
<organism evidence="1 2">
    <name type="scientific">Operophtera brumata</name>
    <name type="common">Winter moth</name>
    <name type="synonym">Phalaena brumata</name>
    <dbReference type="NCBI Taxonomy" id="104452"/>
    <lineage>
        <taxon>Eukaryota</taxon>
        <taxon>Metazoa</taxon>
        <taxon>Ecdysozoa</taxon>
        <taxon>Arthropoda</taxon>
        <taxon>Hexapoda</taxon>
        <taxon>Insecta</taxon>
        <taxon>Pterygota</taxon>
        <taxon>Neoptera</taxon>
        <taxon>Endopterygota</taxon>
        <taxon>Lepidoptera</taxon>
        <taxon>Glossata</taxon>
        <taxon>Ditrysia</taxon>
        <taxon>Geometroidea</taxon>
        <taxon>Geometridae</taxon>
        <taxon>Larentiinae</taxon>
        <taxon>Operophtera</taxon>
    </lineage>
</organism>
<evidence type="ECO:0000313" key="1">
    <source>
        <dbReference type="EMBL" id="KOB75106.1"/>
    </source>
</evidence>
<dbReference type="Gene3D" id="1.20.1050.130">
    <property type="match status" value="1"/>
</dbReference>
<comment type="caution">
    <text evidence="1">The sequence shown here is derived from an EMBL/GenBank/DDBJ whole genome shotgun (WGS) entry which is preliminary data.</text>
</comment>